<evidence type="ECO:0000313" key="1">
    <source>
        <dbReference type="EMBL" id="MBE9145651.1"/>
    </source>
</evidence>
<protein>
    <recommendedName>
        <fullName evidence="3">Prevent-host-death protein</fullName>
    </recommendedName>
</protein>
<proteinExistence type="predicted"/>
<gene>
    <name evidence="1" type="ORF">IQ236_20885</name>
</gene>
<accession>A0ABR9UII5</accession>
<evidence type="ECO:0000313" key="2">
    <source>
        <dbReference type="Proteomes" id="UP000640725"/>
    </source>
</evidence>
<comment type="caution">
    <text evidence="1">The sequence shown here is derived from an EMBL/GenBank/DDBJ whole genome shotgun (WGS) entry which is preliminary data.</text>
</comment>
<keyword evidence="2" id="KW-1185">Reference proteome</keyword>
<name>A0ABR9UII5_9CYAN</name>
<reference evidence="1 2" key="1">
    <citation type="submission" date="2020-10" db="EMBL/GenBank/DDBJ databases">
        <authorList>
            <person name="Castelo-Branco R."/>
            <person name="Eusebio N."/>
            <person name="Adriana R."/>
            <person name="Vieira A."/>
            <person name="Brugerolle De Fraissinette N."/>
            <person name="Rezende De Castro R."/>
            <person name="Schneider M.P."/>
            <person name="Vasconcelos V."/>
            <person name="Leao P.N."/>
        </authorList>
    </citation>
    <scope>NUCLEOTIDE SEQUENCE [LARGE SCALE GENOMIC DNA]</scope>
    <source>
        <strain evidence="1 2">LEGE 06226</strain>
    </source>
</reference>
<organism evidence="1 2">
    <name type="scientific">Planktothrix mougeotii LEGE 06226</name>
    <dbReference type="NCBI Taxonomy" id="1828728"/>
    <lineage>
        <taxon>Bacteria</taxon>
        <taxon>Bacillati</taxon>
        <taxon>Cyanobacteriota</taxon>
        <taxon>Cyanophyceae</taxon>
        <taxon>Oscillatoriophycideae</taxon>
        <taxon>Oscillatoriales</taxon>
        <taxon>Microcoleaceae</taxon>
        <taxon>Planktothrix</taxon>
    </lineage>
</organism>
<dbReference type="Proteomes" id="UP000640725">
    <property type="component" value="Unassembled WGS sequence"/>
</dbReference>
<dbReference type="EMBL" id="JADEWU010000064">
    <property type="protein sequence ID" value="MBE9145651.1"/>
    <property type="molecule type" value="Genomic_DNA"/>
</dbReference>
<evidence type="ECO:0008006" key="3">
    <source>
        <dbReference type="Google" id="ProtNLM"/>
    </source>
</evidence>
<sequence length="68" mass="7735">MSIFKWGTEHWLEPICVLTTANQSEVVITRNGLPIVRIVPCQTTPIKKHYPLRGKPITIASDFDNFVI</sequence>